<evidence type="ECO:0000313" key="4">
    <source>
        <dbReference type="Proteomes" id="UP000295391"/>
    </source>
</evidence>
<name>A0A4R6VLU6_9HYPH</name>
<feature type="compositionally biased region" description="Acidic residues" evidence="1">
    <location>
        <begin position="78"/>
        <end position="87"/>
    </location>
</feature>
<gene>
    <name evidence="3" type="ORF">ATL17_2110</name>
</gene>
<dbReference type="RefSeq" id="WP_133572724.1">
    <property type="nucleotide sequence ID" value="NZ_SNYR01000002.1"/>
</dbReference>
<proteinExistence type="predicted"/>
<feature type="chain" id="PRO_5021013359" evidence="2">
    <location>
        <begin position="22"/>
        <end position="105"/>
    </location>
</feature>
<sequence>MKKLIIPAVFFGVFSASSAMAACHEPVHPWPNDGSCTWDIFCIFPRSGDMDIRDGVKMQECMIKEHASGGSSGSSVPVEEDEEEDECEVPRLARVEYDPCEAEYD</sequence>
<feature type="region of interest" description="Disordered" evidence="1">
    <location>
        <begin position="66"/>
        <end position="88"/>
    </location>
</feature>
<feature type="signal peptide" evidence="2">
    <location>
        <begin position="1"/>
        <end position="21"/>
    </location>
</feature>
<evidence type="ECO:0000256" key="2">
    <source>
        <dbReference type="SAM" id="SignalP"/>
    </source>
</evidence>
<dbReference type="AlphaFoldDB" id="A0A4R6VLU6"/>
<dbReference type="Proteomes" id="UP000295391">
    <property type="component" value="Unassembled WGS sequence"/>
</dbReference>
<evidence type="ECO:0000256" key="1">
    <source>
        <dbReference type="SAM" id="MobiDB-lite"/>
    </source>
</evidence>
<dbReference type="PROSITE" id="PS51257">
    <property type="entry name" value="PROKAR_LIPOPROTEIN"/>
    <property type="match status" value="1"/>
</dbReference>
<accession>A0A4R6VLU6</accession>
<dbReference type="EMBL" id="SNYR01000002">
    <property type="protein sequence ID" value="TDQ64097.1"/>
    <property type="molecule type" value="Genomic_DNA"/>
</dbReference>
<evidence type="ECO:0000313" key="3">
    <source>
        <dbReference type="EMBL" id="TDQ64097.1"/>
    </source>
</evidence>
<reference evidence="3 4" key="1">
    <citation type="submission" date="2019-03" db="EMBL/GenBank/DDBJ databases">
        <title>Genomic Encyclopedia of Type Strains, Phase III (KMG-III): the genomes of soil and plant-associated and newly described type strains.</title>
        <authorList>
            <person name="Whitman W."/>
        </authorList>
    </citation>
    <scope>NUCLEOTIDE SEQUENCE [LARGE SCALE GENOMIC DNA]</scope>
    <source>
        <strain evidence="3 4">CGMCC 1.7002</strain>
    </source>
</reference>
<organism evidence="3 4">
    <name type="scientific">Maritalea mobilis</name>
    <dbReference type="NCBI Taxonomy" id="483324"/>
    <lineage>
        <taxon>Bacteria</taxon>
        <taxon>Pseudomonadati</taxon>
        <taxon>Pseudomonadota</taxon>
        <taxon>Alphaproteobacteria</taxon>
        <taxon>Hyphomicrobiales</taxon>
        <taxon>Devosiaceae</taxon>
        <taxon>Maritalea</taxon>
    </lineage>
</organism>
<keyword evidence="4" id="KW-1185">Reference proteome</keyword>
<keyword evidence="2" id="KW-0732">Signal</keyword>
<comment type="caution">
    <text evidence="3">The sequence shown here is derived from an EMBL/GenBank/DDBJ whole genome shotgun (WGS) entry which is preliminary data.</text>
</comment>
<protein>
    <submittedName>
        <fullName evidence="3">Uncharacterized protein</fullName>
    </submittedName>
</protein>